<proteinExistence type="predicted"/>
<reference evidence="2 3" key="1">
    <citation type="submission" date="2017-03" db="EMBL/GenBank/DDBJ databases">
        <title>WGS assembly of Porphyra umbilicalis.</title>
        <authorList>
            <person name="Brawley S.H."/>
            <person name="Blouin N.A."/>
            <person name="Ficko-Blean E."/>
            <person name="Wheeler G.L."/>
            <person name="Lohr M."/>
            <person name="Goodson H.V."/>
            <person name="Jenkins J.W."/>
            <person name="Blaby-Haas C.E."/>
            <person name="Helliwell K.E."/>
            <person name="Chan C."/>
            <person name="Marriage T."/>
            <person name="Bhattacharya D."/>
            <person name="Klein A.S."/>
            <person name="Badis Y."/>
            <person name="Brodie J."/>
            <person name="Cao Y."/>
            <person name="Collen J."/>
            <person name="Dittami S.M."/>
            <person name="Gachon C.M."/>
            <person name="Green B.R."/>
            <person name="Karpowicz S."/>
            <person name="Kim J.W."/>
            <person name="Kudahl U."/>
            <person name="Lin S."/>
            <person name="Michel G."/>
            <person name="Mittag M."/>
            <person name="Olson B.J."/>
            <person name="Pangilinan J."/>
            <person name="Peng Y."/>
            <person name="Qiu H."/>
            <person name="Shu S."/>
            <person name="Singer J.T."/>
            <person name="Smith A.G."/>
            <person name="Sprecher B.N."/>
            <person name="Wagner V."/>
            <person name="Wang W."/>
            <person name="Wang Z.-Y."/>
            <person name="Yan J."/>
            <person name="Yarish C."/>
            <person name="Zoeuner-Riek S."/>
            <person name="Zhuang Y."/>
            <person name="Zou Y."/>
            <person name="Lindquist E.A."/>
            <person name="Grimwood J."/>
            <person name="Barry K."/>
            <person name="Rokhsar D.S."/>
            <person name="Schmutz J."/>
            <person name="Stiller J.W."/>
            <person name="Grossman A.R."/>
            <person name="Prochnik S.E."/>
        </authorList>
    </citation>
    <scope>NUCLEOTIDE SEQUENCE [LARGE SCALE GENOMIC DNA]</scope>
    <source>
        <strain evidence="2">4086291</strain>
    </source>
</reference>
<evidence type="ECO:0000256" key="1">
    <source>
        <dbReference type="SAM" id="MobiDB-lite"/>
    </source>
</evidence>
<organism evidence="2 3">
    <name type="scientific">Porphyra umbilicalis</name>
    <name type="common">Purple laver</name>
    <name type="synonym">Red alga</name>
    <dbReference type="NCBI Taxonomy" id="2786"/>
    <lineage>
        <taxon>Eukaryota</taxon>
        <taxon>Rhodophyta</taxon>
        <taxon>Bangiophyceae</taxon>
        <taxon>Bangiales</taxon>
        <taxon>Bangiaceae</taxon>
        <taxon>Porphyra</taxon>
    </lineage>
</organism>
<evidence type="ECO:0000313" key="2">
    <source>
        <dbReference type="EMBL" id="OSX81341.1"/>
    </source>
</evidence>
<name>A0A1X6PKE5_PORUM</name>
<feature type="compositionally biased region" description="Pro residues" evidence="1">
    <location>
        <begin position="51"/>
        <end position="66"/>
    </location>
</feature>
<accession>A0A1X6PKE5</accession>
<keyword evidence="3" id="KW-1185">Reference proteome</keyword>
<protein>
    <submittedName>
        <fullName evidence="2">Uncharacterized protein</fullName>
    </submittedName>
</protein>
<sequence length="204" mass="22982">MVRSHCGQAPPLRPPLRIVVGTSTPPRIPPQAVDLPVRRRRSGARSHPLPHNRPGPPHVARPPLPCQPRRRQQEDGPVEHPLRGGGPPRRRRVQVVPLPRCHGGGRCRRRRLLGTRRRGWGGWRQPRRPCWWPATRRGKEAQQQGSKDRANNGGRGGRTHRHSRAEGDRFDCLQHVSGGRPGEKHSVNRPPPVRPPNNAGQRET</sequence>
<dbReference type="Proteomes" id="UP000218209">
    <property type="component" value="Unassembled WGS sequence"/>
</dbReference>
<feature type="compositionally biased region" description="Basic and acidic residues" evidence="1">
    <location>
        <begin position="71"/>
        <end position="82"/>
    </location>
</feature>
<dbReference type="EMBL" id="KV918763">
    <property type="protein sequence ID" value="OSX81341.1"/>
    <property type="molecule type" value="Genomic_DNA"/>
</dbReference>
<gene>
    <name evidence="2" type="ORF">BU14_0022s0061</name>
</gene>
<dbReference type="AlphaFoldDB" id="A0A1X6PKE5"/>
<feature type="compositionally biased region" description="Basic residues" evidence="1">
    <location>
        <begin position="38"/>
        <end position="50"/>
    </location>
</feature>
<evidence type="ECO:0000313" key="3">
    <source>
        <dbReference type="Proteomes" id="UP000218209"/>
    </source>
</evidence>
<feature type="region of interest" description="Disordered" evidence="1">
    <location>
        <begin position="1"/>
        <end position="106"/>
    </location>
</feature>
<feature type="region of interest" description="Disordered" evidence="1">
    <location>
        <begin position="119"/>
        <end position="204"/>
    </location>
</feature>